<proteinExistence type="predicted"/>
<keyword evidence="2" id="KW-1185">Reference proteome</keyword>
<dbReference type="AlphaFoldDB" id="A0A5C5X8K1"/>
<accession>A0A5C5X8K1</accession>
<gene>
    <name evidence="1" type="ORF">Pan54_00370</name>
</gene>
<dbReference type="Proteomes" id="UP000316095">
    <property type="component" value="Unassembled WGS sequence"/>
</dbReference>
<name>A0A5C5X8K1_9PLAN</name>
<dbReference type="EMBL" id="SJPG01000001">
    <property type="protein sequence ID" value="TWT59336.1"/>
    <property type="molecule type" value="Genomic_DNA"/>
</dbReference>
<organism evidence="1 2">
    <name type="scientific">Rubinisphaera italica</name>
    <dbReference type="NCBI Taxonomy" id="2527969"/>
    <lineage>
        <taxon>Bacteria</taxon>
        <taxon>Pseudomonadati</taxon>
        <taxon>Planctomycetota</taxon>
        <taxon>Planctomycetia</taxon>
        <taxon>Planctomycetales</taxon>
        <taxon>Planctomycetaceae</taxon>
        <taxon>Rubinisphaera</taxon>
    </lineage>
</organism>
<protein>
    <submittedName>
        <fullName evidence="1">Uncharacterized protein</fullName>
    </submittedName>
</protein>
<reference evidence="1 2" key="1">
    <citation type="submission" date="2019-02" db="EMBL/GenBank/DDBJ databases">
        <title>Deep-cultivation of Planctomycetes and their phenomic and genomic characterization uncovers novel biology.</title>
        <authorList>
            <person name="Wiegand S."/>
            <person name="Jogler M."/>
            <person name="Boedeker C."/>
            <person name="Pinto D."/>
            <person name="Vollmers J."/>
            <person name="Rivas-Marin E."/>
            <person name="Kohn T."/>
            <person name="Peeters S.H."/>
            <person name="Heuer A."/>
            <person name="Rast P."/>
            <person name="Oberbeckmann S."/>
            <person name="Bunk B."/>
            <person name="Jeske O."/>
            <person name="Meyerdierks A."/>
            <person name="Storesund J.E."/>
            <person name="Kallscheuer N."/>
            <person name="Luecker S."/>
            <person name="Lage O.M."/>
            <person name="Pohl T."/>
            <person name="Merkel B.J."/>
            <person name="Hornburger P."/>
            <person name="Mueller R.-W."/>
            <person name="Bruemmer F."/>
            <person name="Labrenz M."/>
            <person name="Spormann A.M."/>
            <person name="Op Den Camp H."/>
            <person name="Overmann J."/>
            <person name="Amann R."/>
            <person name="Jetten M.S.M."/>
            <person name="Mascher T."/>
            <person name="Medema M.H."/>
            <person name="Devos D.P."/>
            <person name="Kaster A.-K."/>
            <person name="Ovreas L."/>
            <person name="Rohde M."/>
            <person name="Galperin M.Y."/>
            <person name="Jogler C."/>
        </authorList>
    </citation>
    <scope>NUCLEOTIDE SEQUENCE [LARGE SCALE GENOMIC DNA]</scope>
    <source>
        <strain evidence="1 2">Pan54</strain>
    </source>
</reference>
<evidence type="ECO:0000313" key="1">
    <source>
        <dbReference type="EMBL" id="TWT59336.1"/>
    </source>
</evidence>
<comment type="caution">
    <text evidence="1">The sequence shown here is derived from an EMBL/GenBank/DDBJ whole genome shotgun (WGS) entry which is preliminary data.</text>
</comment>
<sequence>MAIACCGETKLEWAITMSIVVDVVAKQTNAVRPSHHRSPVQAGTFLGTAIGIYPHHISFPHLLPNVSDGSAFD</sequence>
<evidence type="ECO:0000313" key="2">
    <source>
        <dbReference type="Proteomes" id="UP000316095"/>
    </source>
</evidence>